<dbReference type="CDD" id="cd03791">
    <property type="entry name" value="GT5_Glycogen_synthase_DULL1-like"/>
    <property type="match status" value="1"/>
</dbReference>
<dbReference type="OrthoDB" id="9808590at2"/>
<dbReference type="SUPFAM" id="SSF53756">
    <property type="entry name" value="UDP-Glycosyltransferase/glycogen phosphorylase"/>
    <property type="match status" value="1"/>
</dbReference>
<keyword evidence="5 7" id="KW-0808">Transferase</keyword>
<comment type="catalytic activity">
    <reaction evidence="1 7">
        <text>[(1-&gt;4)-alpha-D-glucosyl](n) + ADP-alpha-D-glucose = [(1-&gt;4)-alpha-D-glucosyl](n+1) + ADP + H(+)</text>
        <dbReference type="Rhea" id="RHEA:18189"/>
        <dbReference type="Rhea" id="RHEA-COMP:9584"/>
        <dbReference type="Rhea" id="RHEA-COMP:9587"/>
        <dbReference type="ChEBI" id="CHEBI:15378"/>
        <dbReference type="ChEBI" id="CHEBI:15444"/>
        <dbReference type="ChEBI" id="CHEBI:57498"/>
        <dbReference type="ChEBI" id="CHEBI:456216"/>
        <dbReference type="EC" id="2.4.1.21"/>
    </reaction>
</comment>
<dbReference type="AlphaFoldDB" id="A0A2N5M4M0"/>
<comment type="pathway">
    <text evidence="7">Glycan biosynthesis; glycogen biosynthesis.</text>
</comment>
<reference evidence="10 11" key="1">
    <citation type="submission" date="2017-11" db="EMBL/GenBank/DDBJ databases">
        <title>Comparitive Functional Genomics of Dry Heat Resistant strains isolated from the Viking Spacecraft.</title>
        <authorList>
            <person name="Seuylemezian A."/>
            <person name="Cooper K."/>
            <person name="Vaishampayan P."/>
        </authorList>
    </citation>
    <scope>NUCLEOTIDE SEQUENCE [LARGE SCALE GENOMIC DNA]</scope>
    <source>
        <strain evidence="10 11">V1-29</strain>
    </source>
</reference>
<dbReference type="RefSeq" id="WP_101643294.1">
    <property type="nucleotide sequence ID" value="NZ_PGUY01000043.1"/>
</dbReference>
<evidence type="ECO:0000256" key="6">
    <source>
        <dbReference type="ARBA" id="ARBA00023056"/>
    </source>
</evidence>
<dbReference type="NCBIfam" id="TIGR02095">
    <property type="entry name" value="glgA"/>
    <property type="match status" value="1"/>
</dbReference>
<feature type="binding site" evidence="7">
    <location>
        <position position="15"/>
    </location>
    <ligand>
        <name>ADP-alpha-D-glucose</name>
        <dbReference type="ChEBI" id="CHEBI:57498"/>
    </ligand>
</feature>
<evidence type="ECO:0000256" key="2">
    <source>
        <dbReference type="ARBA" id="ARBA00002764"/>
    </source>
</evidence>
<dbReference type="InterPro" id="IPR013534">
    <property type="entry name" value="Starch_synth_cat_dom"/>
</dbReference>
<evidence type="ECO:0000256" key="1">
    <source>
        <dbReference type="ARBA" id="ARBA00001478"/>
    </source>
</evidence>
<dbReference type="Pfam" id="PF08323">
    <property type="entry name" value="Glyco_transf_5"/>
    <property type="match status" value="1"/>
</dbReference>
<organism evidence="10 11">
    <name type="scientific">Peribacillus deserti</name>
    <dbReference type="NCBI Taxonomy" id="673318"/>
    <lineage>
        <taxon>Bacteria</taxon>
        <taxon>Bacillati</taxon>
        <taxon>Bacillota</taxon>
        <taxon>Bacilli</taxon>
        <taxon>Bacillales</taxon>
        <taxon>Bacillaceae</taxon>
        <taxon>Peribacillus</taxon>
    </lineage>
</organism>
<comment type="caution">
    <text evidence="10">The sequence shown here is derived from an EMBL/GenBank/DDBJ whole genome shotgun (WGS) entry which is preliminary data.</text>
</comment>
<dbReference type="InterPro" id="IPR011835">
    <property type="entry name" value="GS/SS"/>
</dbReference>
<protein>
    <recommendedName>
        <fullName evidence="7">Glycogen synthase</fullName>
        <ecNumber evidence="7">2.4.1.21</ecNumber>
    </recommendedName>
    <alternativeName>
        <fullName evidence="7">Starch [bacterial glycogen] synthase</fullName>
    </alternativeName>
</protein>
<comment type="similarity">
    <text evidence="3 7">Belongs to the glycosyltransferase 1 family. Bacterial/plant glycogen synthase subfamily.</text>
</comment>
<evidence type="ECO:0000256" key="4">
    <source>
        <dbReference type="ARBA" id="ARBA00022676"/>
    </source>
</evidence>
<evidence type="ECO:0000259" key="9">
    <source>
        <dbReference type="Pfam" id="PF08323"/>
    </source>
</evidence>
<dbReference type="HAMAP" id="MF_00484">
    <property type="entry name" value="Glycogen_synth"/>
    <property type="match status" value="1"/>
</dbReference>
<dbReference type="Proteomes" id="UP000234748">
    <property type="component" value="Unassembled WGS sequence"/>
</dbReference>
<dbReference type="NCBIfam" id="NF001898">
    <property type="entry name" value="PRK00654.1-1"/>
    <property type="match status" value="1"/>
</dbReference>
<evidence type="ECO:0000256" key="5">
    <source>
        <dbReference type="ARBA" id="ARBA00022679"/>
    </source>
</evidence>
<dbReference type="NCBIfam" id="NF001899">
    <property type="entry name" value="PRK00654.1-2"/>
    <property type="match status" value="1"/>
</dbReference>
<dbReference type="EMBL" id="PGUY01000043">
    <property type="protein sequence ID" value="PLT29309.1"/>
    <property type="molecule type" value="Genomic_DNA"/>
</dbReference>
<name>A0A2N5M4M0_9BACI</name>
<dbReference type="InterPro" id="IPR001296">
    <property type="entry name" value="Glyco_trans_1"/>
</dbReference>
<evidence type="ECO:0000259" key="8">
    <source>
        <dbReference type="Pfam" id="PF00534"/>
    </source>
</evidence>
<dbReference type="PANTHER" id="PTHR45825">
    <property type="entry name" value="GRANULE-BOUND STARCH SYNTHASE 1, CHLOROPLASTIC/AMYLOPLASTIC"/>
    <property type="match status" value="1"/>
</dbReference>
<keyword evidence="4 7" id="KW-0328">Glycosyltransferase</keyword>
<evidence type="ECO:0000256" key="3">
    <source>
        <dbReference type="ARBA" id="ARBA00010281"/>
    </source>
</evidence>
<sequence>MDILFAVSECVPFVKSGGLADVAGSLPQELAKHGNRVRVVLPKYKTIDTKYTAKMSKIAEFYVLVGWREQYCGIYSLELDEITYYFIDNEYYFKRDDLYGYVDDGERFSFFTRAVLDALQHIPRPDVIHCHDWHTGMVPFLYKTEYQNREGYNFINTVFTIHNLQFQGIYPPEVMRELLGISEYYFRPEHIEFYGNISFMKAGIVASDSITTVSPTYKEEIQTPYFGEKLDGLLRIRNNSLSGILNGIDYDFYNPEKDPFLKKNYSAESAEGKIDNKLAIQQTLGLPQNKDIPVMAMVTRLTKQKGLDLVKAVFQEIINQDIQIIILGTGDPEFSDFFQAMERYYPYKVKAVIGFNEELAHQIYAGADLFLMPSKFEPCGLGQLIAMRYGAVPIVRETGGLNDTVDSYNEWTGDGNGFSFKNFNAHDMLFTIERSLAFYRDKPSWSRIVKQAMEKDYSWSQSAYQYNLLYKELVSRSGSHVF</sequence>
<proteinExistence type="inferred from homology"/>
<evidence type="ECO:0000313" key="10">
    <source>
        <dbReference type="EMBL" id="PLT29309.1"/>
    </source>
</evidence>
<dbReference type="GO" id="GO:0009011">
    <property type="term" value="F:alpha-1,4-glucan glucosyltransferase (ADP-glucose donor) activity"/>
    <property type="evidence" value="ECO:0007669"/>
    <property type="project" value="UniProtKB-UniRule"/>
</dbReference>
<evidence type="ECO:0000256" key="7">
    <source>
        <dbReference type="HAMAP-Rule" id="MF_00484"/>
    </source>
</evidence>
<dbReference type="PANTHER" id="PTHR45825:SF11">
    <property type="entry name" value="ALPHA AMYLASE DOMAIN-CONTAINING PROTEIN"/>
    <property type="match status" value="1"/>
</dbReference>
<dbReference type="GO" id="GO:0004373">
    <property type="term" value="F:alpha-1,4-glucan glucosyltransferase (UDP-glucose donor) activity"/>
    <property type="evidence" value="ECO:0007669"/>
    <property type="project" value="InterPro"/>
</dbReference>
<dbReference type="Gene3D" id="3.40.50.2000">
    <property type="entry name" value="Glycogen Phosphorylase B"/>
    <property type="match status" value="2"/>
</dbReference>
<dbReference type="Pfam" id="PF00534">
    <property type="entry name" value="Glycos_transf_1"/>
    <property type="match status" value="1"/>
</dbReference>
<feature type="domain" description="Starch synthase catalytic" evidence="9">
    <location>
        <begin position="3"/>
        <end position="235"/>
    </location>
</feature>
<dbReference type="GO" id="GO:0005978">
    <property type="term" value="P:glycogen biosynthetic process"/>
    <property type="evidence" value="ECO:0007669"/>
    <property type="project" value="UniProtKB-UniRule"/>
</dbReference>
<keyword evidence="11" id="KW-1185">Reference proteome</keyword>
<feature type="domain" description="Glycosyl transferase family 1" evidence="8">
    <location>
        <begin position="288"/>
        <end position="434"/>
    </location>
</feature>
<keyword evidence="6 7" id="KW-0320">Glycogen biosynthesis</keyword>
<dbReference type="EC" id="2.4.1.21" evidence="7"/>
<accession>A0A2N5M4M0</accession>
<gene>
    <name evidence="7" type="primary">glgA</name>
    <name evidence="10" type="ORF">CUU66_14200</name>
</gene>
<evidence type="ECO:0000313" key="11">
    <source>
        <dbReference type="Proteomes" id="UP000234748"/>
    </source>
</evidence>
<dbReference type="UniPathway" id="UPA00164"/>
<comment type="function">
    <text evidence="2 7">Synthesizes alpha-1,4-glucan chains using ADP-glucose.</text>
</comment>